<evidence type="ECO:0000259" key="10">
    <source>
        <dbReference type="Pfam" id="PF20452"/>
    </source>
</evidence>
<accession>A0A5N6QWA8</accession>
<evidence type="ECO:0000313" key="12">
    <source>
        <dbReference type="Proteomes" id="UP000327013"/>
    </source>
</evidence>
<feature type="domain" description="Calmodulin binding protein C-terminal" evidence="10">
    <location>
        <begin position="308"/>
        <end position="366"/>
    </location>
</feature>
<comment type="subcellular location">
    <subcellularLocation>
        <location evidence="1">Nucleus</location>
    </subcellularLocation>
</comment>
<evidence type="ECO:0000256" key="4">
    <source>
        <dbReference type="ARBA" id="ARBA00023125"/>
    </source>
</evidence>
<keyword evidence="5" id="KW-0010">Activator</keyword>
<dbReference type="InterPro" id="IPR046829">
    <property type="entry name" value="Calmod_bind_C"/>
</dbReference>
<keyword evidence="6" id="KW-0804">Transcription</keyword>
<keyword evidence="7" id="KW-0539">Nucleus</keyword>
<feature type="domain" description="Calmodulin binding protein central" evidence="9">
    <location>
        <begin position="237"/>
        <end position="300"/>
    </location>
</feature>
<evidence type="ECO:0000256" key="3">
    <source>
        <dbReference type="ARBA" id="ARBA00023015"/>
    </source>
</evidence>
<dbReference type="GO" id="GO:0080142">
    <property type="term" value="P:regulation of salicylic acid biosynthetic process"/>
    <property type="evidence" value="ECO:0007669"/>
    <property type="project" value="TreeGrafter"/>
</dbReference>
<dbReference type="AlphaFoldDB" id="A0A5N6QWA8"/>
<dbReference type="InterPro" id="IPR046830">
    <property type="entry name" value="Calmod_bind_M"/>
</dbReference>
<comment type="similarity">
    <text evidence="2">Belongs to the plant ACBP60 protein family.</text>
</comment>
<sequence length="518" mass="58884">MVEKRQLNGEDDDRFRMLKCRRGFRHLITERDPMSEKFIENFFRGLVREEVERVVLLSLHPSPRPALNQAGTSGVRSLQLQFVQKLPSTIFTGASIRAEDGTPIQIELIDASSRTRVKSGPFSSIKIELLALKDDLRFSDEDDWTEQDFNASISREREGRRPLVTGDVIVSLREGASQISEISFTDNSSWMRTKRFRLGARVVQKHFAERIREATSDPFRVKDRRGEVNQKHTRPLLDDEIWRLKSIRRDGAYHMKLMAAGIMTVRDFLRTCAINQCKVLNCLERFSEKRLEAIIQEAKTRFVDDGMRYIYHINGDSVALQFNSIYQVVAATVDGLNYRSVEELTPKEKVWVEAAKKEAYKHLNEWIPVDLSTVSLQRPQASLSDHPFGVPEIDSPVTHQDQLETLLGFNQYEAPGAQNSHPIMLGNGLVEELLHGACNRDFLGFPSDYTVYGNSVVQTPTCFPATWGHGNDVFFASDVGVFSLPGVRAGKPKAAWCKIRAAVKIMRVVASKRMVGYY</sequence>
<keyword evidence="4" id="KW-0238">DNA-binding</keyword>
<evidence type="ECO:0000256" key="5">
    <source>
        <dbReference type="ARBA" id="ARBA00023159"/>
    </source>
</evidence>
<evidence type="ECO:0000256" key="2">
    <source>
        <dbReference type="ARBA" id="ARBA00007214"/>
    </source>
</evidence>
<keyword evidence="12" id="KW-1185">Reference proteome</keyword>
<evidence type="ECO:0000256" key="1">
    <source>
        <dbReference type="ARBA" id="ARBA00004123"/>
    </source>
</evidence>
<reference evidence="11 12" key="1">
    <citation type="submission" date="2019-06" db="EMBL/GenBank/DDBJ databases">
        <title>A chromosomal-level reference genome of Carpinus fangiana (Coryloideae, Betulaceae).</title>
        <authorList>
            <person name="Yang X."/>
            <person name="Wang Z."/>
            <person name="Zhang L."/>
            <person name="Hao G."/>
            <person name="Liu J."/>
            <person name="Yang Y."/>
        </authorList>
    </citation>
    <scope>NUCLEOTIDE SEQUENCE [LARGE SCALE GENOMIC DNA]</scope>
    <source>
        <strain evidence="11">Cfa_2016G</strain>
        <tissue evidence="11">Leaf</tissue>
    </source>
</reference>
<keyword evidence="3" id="KW-0805">Transcription regulation</keyword>
<dbReference type="InterPro" id="IPR046831">
    <property type="entry name" value="Calmodulin_bind_N"/>
</dbReference>
<protein>
    <submittedName>
        <fullName evidence="11">Uncharacterized protein</fullName>
    </submittedName>
</protein>
<dbReference type="InterPro" id="IPR012416">
    <property type="entry name" value="CBP60"/>
</dbReference>
<name>A0A5N6QWA8_9ROSI</name>
<feature type="domain" description="Calmodulin binding protein-like N-terminal" evidence="8">
    <location>
        <begin position="78"/>
        <end position="224"/>
    </location>
</feature>
<dbReference type="Pfam" id="PF20452">
    <property type="entry name" value="Calmod_bind_C"/>
    <property type="match status" value="1"/>
</dbReference>
<evidence type="ECO:0000256" key="7">
    <source>
        <dbReference type="ARBA" id="ARBA00023242"/>
    </source>
</evidence>
<proteinExistence type="inferred from homology"/>
<dbReference type="Pfam" id="PF20451">
    <property type="entry name" value="Calmod_bind_M"/>
    <property type="match status" value="1"/>
</dbReference>
<gene>
    <name evidence="11" type="ORF">FH972_006681</name>
</gene>
<dbReference type="PANTHER" id="PTHR31713:SF43">
    <property type="entry name" value="CALMODULIN-BINDING PROTEIN 60 G"/>
    <property type="match status" value="1"/>
</dbReference>
<evidence type="ECO:0000259" key="8">
    <source>
        <dbReference type="Pfam" id="PF07887"/>
    </source>
</evidence>
<dbReference type="Pfam" id="PF07887">
    <property type="entry name" value="Calmodulin_bind"/>
    <property type="match status" value="1"/>
</dbReference>
<dbReference type="GO" id="GO:0005516">
    <property type="term" value="F:calmodulin binding"/>
    <property type="evidence" value="ECO:0007669"/>
    <property type="project" value="InterPro"/>
</dbReference>
<organism evidence="11 12">
    <name type="scientific">Carpinus fangiana</name>
    <dbReference type="NCBI Taxonomy" id="176857"/>
    <lineage>
        <taxon>Eukaryota</taxon>
        <taxon>Viridiplantae</taxon>
        <taxon>Streptophyta</taxon>
        <taxon>Embryophyta</taxon>
        <taxon>Tracheophyta</taxon>
        <taxon>Spermatophyta</taxon>
        <taxon>Magnoliopsida</taxon>
        <taxon>eudicotyledons</taxon>
        <taxon>Gunneridae</taxon>
        <taxon>Pentapetalae</taxon>
        <taxon>rosids</taxon>
        <taxon>fabids</taxon>
        <taxon>Fagales</taxon>
        <taxon>Betulaceae</taxon>
        <taxon>Carpinus</taxon>
    </lineage>
</organism>
<evidence type="ECO:0000259" key="9">
    <source>
        <dbReference type="Pfam" id="PF20451"/>
    </source>
</evidence>
<evidence type="ECO:0000256" key="6">
    <source>
        <dbReference type="ARBA" id="ARBA00023163"/>
    </source>
</evidence>
<dbReference type="GO" id="GO:0043565">
    <property type="term" value="F:sequence-specific DNA binding"/>
    <property type="evidence" value="ECO:0007669"/>
    <property type="project" value="TreeGrafter"/>
</dbReference>
<dbReference type="PANTHER" id="PTHR31713">
    <property type="entry name" value="OS02G0177800 PROTEIN"/>
    <property type="match status" value="1"/>
</dbReference>
<dbReference type="GO" id="GO:0005634">
    <property type="term" value="C:nucleus"/>
    <property type="evidence" value="ECO:0007669"/>
    <property type="project" value="UniProtKB-SubCell"/>
</dbReference>
<evidence type="ECO:0000313" key="11">
    <source>
        <dbReference type="EMBL" id="KAE8010299.1"/>
    </source>
</evidence>
<dbReference type="Proteomes" id="UP000327013">
    <property type="component" value="Chromosome 2"/>
</dbReference>
<dbReference type="EMBL" id="CM017322">
    <property type="protein sequence ID" value="KAE8010299.1"/>
    <property type="molecule type" value="Genomic_DNA"/>
</dbReference>
<dbReference type="GO" id="GO:0003700">
    <property type="term" value="F:DNA-binding transcription factor activity"/>
    <property type="evidence" value="ECO:0007669"/>
    <property type="project" value="TreeGrafter"/>
</dbReference>
<dbReference type="OrthoDB" id="748178at2759"/>